<dbReference type="Pfam" id="PF00027">
    <property type="entry name" value="cNMP_binding"/>
    <property type="match status" value="1"/>
</dbReference>
<organism evidence="6 7">
    <name type="scientific">Aminobacter ciceronei</name>
    <dbReference type="NCBI Taxonomy" id="150723"/>
    <lineage>
        <taxon>Bacteria</taxon>
        <taxon>Pseudomonadati</taxon>
        <taxon>Pseudomonadota</taxon>
        <taxon>Alphaproteobacteria</taxon>
        <taxon>Hyphomicrobiales</taxon>
        <taxon>Phyllobacteriaceae</taxon>
        <taxon>Aminobacter</taxon>
    </lineage>
</organism>
<reference evidence="6 7" key="1">
    <citation type="submission" date="2020-08" db="EMBL/GenBank/DDBJ databases">
        <title>Genomic Encyclopedia of Type Strains, Phase IV (KMG-IV): sequencing the most valuable type-strain genomes for metagenomic binning, comparative biology and taxonomic classification.</title>
        <authorList>
            <person name="Goeker M."/>
        </authorList>
    </citation>
    <scope>NUCLEOTIDE SEQUENCE [LARGE SCALE GENOMIC DNA]</scope>
    <source>
        <strain evidence="6 7">DSM 17455</strain>
    </source>
</reference>
<proteinExistence type="predicted"/>
<dbReference type="InterPro" id="IPR036390">
    <property type="entry name" value="WH_DNA-bd_sf"/>
</dbReference>
<feature type="domain" description="Cyclic nucleotide-binding" evidence="4">
    <location>
        <begin position="23"/>
        <end position="127"/>
    </location>
</feature>
<accession>A0ABR6CBD2</accession>
<dbReference type="InterPro" id="IPR036388">
    <property type="entry name" value="WH-like_DNA-bd_sf"/>
</dbReference>
<dbReference type="SMART" id="SM00100">
    <property type="entry name" value="cNMP"/>
    <property type="match status" value="1"/>
</dbReference>
<keyword evidence="7" id="KW-1185">Reference proteome</keyword>
<comment type="caution">
    <text evidence="6">The sequence shown here is derived from an EMBL/GenBank/DDBJ whole genome shotgun (WGS) entry which is preliminary data.</text>
</comment>
<dbReference type="InterPro" id="IPR050397">
    <property type="entry name" value="Env_Response_Regulators"/>
</dbReference>
<dbReference type="SUPFAM" id="SSF46785">
    <property type="entry name" value="Winged helix' DNA-binding domain"/>
    <property type="match status" value="1"/>
</dbReference>
<evidence type="ECO:0000259" key="4">
    <source>
        <dbReference type="PROSITE" id="PS50042"/>
    </source>
</evidence>
<dbReference type="PANTHER" id="PTHR24567:SF26">
    <property type="entry name" value="REGULATORY PROTEIN YEIL"/>
    <property type="match status" value="1"/>
</dbReference>
<dbReference type="PANTHER" id="PTHR24567">
    <property type="entry name" value="CRP FAMILY TRANSCRIPTIONAL REGULATORY PROTEIN"/>
    <property type="match status" value="1"/>
</dbReference>
<keyword evidence="3" id="KW-0804">Transcription</keyword>
<dbReference type="PROSITE" id="PS51063">
    <property type="entry name" value="HTH_CRP_2"/>
    <property type="match status" value="1"/>
</dbReference>
<dbReference type="SUPFAM" id="SSF51206">
    <property type="entry name" value="cAMP-binding domain-like"/>
    <property type="match status" value="1"/>
</dbReference>
<evidence type="ECO:0000259" key="5">
    <source>
        <dbReference type="PROSITE" id="PS51063"/>
    </source>
</evidence>
<gene>
    <name evidence="6" type="ORF">HNQ97_004051</name>
</gene>
<dbReference type="InterPro" id="IPR000595">
    <property type="entry name" value="cNMP-bd_dom"/>
</dbReference>
<sequence>MSQAVVHSDFDNEAPWYWRPVNLFDGTPSETRREFFNCAKMRGFARGEHVCLADELADHLYYVVAGLVKVEHITATGNVTIFWFCVPGDLFGAGGISGSLRQGVYSRAVEDSQIALLRRTQFEELVGNHPRLALNVIKLMGGRLRLACDAMAEVTQRANLRVGRLLLRLAESCGQWTNKNEVAIRARISQQEMADMVGCTRQTVTEVLQSLSRSGIIRIEKRTIHIPSVERLRTCVEDAEMTDGGSIL</sequence>
<dbReference type="InterPro" id="IPR014710">
    <property type="entry name" value="RmlC-like_jellyroll"/>
</dbReference>
<keyword evidence="1" id="KW-0805">Transcription regulation</keyword>
<dbReference type="Proteomes" id="UP000587524">
    <property type="component" value="Unassembled WGS sequence"/>
</dbReference>
<dbReference type="InterPro" id="IPR018490">
    <property type="entry name" value="cNMP-bd_dom_sf"/>
</dbReference>
<evidence type="ECO:0000256" key="1">
    <source>
        <dbReference type="ARBA" id="ARBA00023015"/>
    </source>
</evidence>
<keyword evidence="2" id="KW-0238">DNA-binding</keyword>
<evidence type="ECO:0000256" key="2">
    <source>
        <dbReference type="ARBA" id="ARBA00023125"/>
    </source>
</evidence>
<dbReference type="PROSITE" id="PS50042">
    <property type="entry name" value="CNMP_BINDING_3"/>
    <property type="match status" value="1"/>
</dbReference>
<evidence type="ECO:0000256" key="3">
    <source>
        <dbReference type="ARBA" id="ARBA00023163"/>
    </source>
</evidence>
<dbReference type="InterPro" id="IPR012318">
    <property type="entry name" value="HTH_CRP"/>
</dbReference>
<dbReference type="Gene3D" id="1.10.10.10">
    <property type="entry name" value="Winged helix-like DNA-binding domain superfamily/Winged helix DNA-binding domain"/>
    <property type="match status" value="1"/>
</dbReference>
<dbReference type="Pfam" id="PF13545">
    <property type="entry name" value="HTH_Crp_2"/>
    <property type="match status" value="1"/>
</dbReference>
<dbReference type="CDD" id="cd00038">
    <property type="entry name" value="CAP_ED"/>
    <property type="match status" value="1"/>
</dbReference>
<name>A0ABR6CBD2_9HYPH</name>
<dbReference type="EMBL" id="JACJHZ010000020">
    <property type="protein sequence ID" value="MBA9022041.1"/>
    <property type="molecule type" value="Genomic_DNA"/>
</dbReference>
<evidence type="ECO:0000313" key="7">
    <source>
        <dbReference type="Proteomes" id="UP000587524"/>
    </source>
</evidence>
<feature type="domain" description="HTH crp-type" evidence="5">
    <location>
        <begin position="156"/>
        <end position="230"/>
    </location>
</feature>
<dbReference type="SMART" id="SM00419">
    <property type="entry name" value="HTH_CRP"/>
    <property type="match status" value="1"/>
</dbReference>
<dbReference type="PRINTS" id="PR00034">
    <property type="entry name" value="HTHCRP"/>
</dbReference>
<dbReference type="Gene3D" id="2.60.120.10">
    <property type="entry name" value="Jelly Rolls"/>
    <property type="match status" value="1"/>
</dbReference>
<evidence type="ECO:0000313" key="6">
    <source>
        <dbReference type="EMBL" id="MBA9022041.1"/>
    </source>
</evidence>
<protein>
    <submittedName>
        <fullName evidence="6">CRP-like cAMP-binding protein</fullName>
    </submittedName>
</protein>
<dbReference type="RefSeq" id="WP_182575121.1">
    <property type="nucleotide sequence ID" value="NZ_JACJHY010000020.1"/>
</dbReference>